<reference evidence="1" key="2">
    <citation type="submission" date="2025-09" db="UniProtKB">
        <authorList>
            <consortium name="EnsemblPlants"/>
        </authorList>
    </citation>
    <scope>IDENTIFICATION</scope>
</reference>
<sequence>MGSKISIHDAGPGVSLEEDWISNLPDHLLHHILSFVPAQYAVRTSALSRRWRHVWIGLPTYAFSDADTRSTAGFADSVDKVLVARSHHVDALEISIRHPLHTSRANVWLRRAVERVRGSISIVFPSNDDRSSAAPIVLDLPCGGRAQALSLSFSVAGIGTLRVSPSPASAAVSSSSLTELELKLVRLDGSSFSDFVSSCCPHLKKLHVHTFGDMDYLKLSNDALEDLSLQFVTGGGLRQLQVSSRNLRRLSIANVFSSAVRPNEVHDGSKVASLRAPRLEYLSWPCSSTLHPSRVEFADSLATVRHLDVSLITHASVLHTYWFHNQLAVWLLQHCTGVRCLRVSLWNSAPAPTQVLSILDEAVLAEYDDLMVEVPMLSNVTDLTVTTLLDHHEYGASIAKLLSRCNYVEMLTIVRRENEYYACANATMCWCKSPLDWRRQKLQLQSLRQIYLRSFSTRLAAAGKRLAVADNRLCDSDFVPKERLNRHLLCIPGRTRLASHCE</sequence>
<evidence type="ECO:0000313" key="2">
    <source>
        <dbReference type="Proteomes" id="UP001732700"/>
    </source>
</evidence>
<evidence type="ECO:0000313" key="1">
    <source>
        <dbReference type="EnsemblPlants" id="AVESA.00010b.r2.3DG0549130.1.CDS"/>
    </source>
</evidence>
<dbReference type="EnsemblPlants" id="AVESA.00010b.r2.3DG0549130.1">
    <property type="protein sequence ID" value="AVESA.00010b.r2.3DG0549130.1.CDS"/>
    <property type="gene ID" value="AVESA.00010b.r2.3DG0549130"/>
</dbReference>
<organism evidence="1 2">
    <name type="scientific">Avena sativa</name>
    <name type="common">Oat</name>
    <dbReference type="NCBI Taxonomy" id="4498"/>
    <lineage>
        <taxon>Eukaryota</taxon>
        <taxon>Viridiplantae</taxon>
        <taxon>Streptophyta</taxon>
        <taxon>Embryophyta</taxon>
        <taxon>Tracheophyta</taxon>
        <taxon>Spermatophyta</taxon>
        <taxon>Magnoliopsida</taxon>
        <taxon>Liliopsida</taxon>
        <taxon>Poales</taxon>
        <taxon>Poaceae</taxon>
        <taxon>BOP clade</taxon>
        <taxon>Pooideae</taxon>
        <taxon>Poodae</taxon>
        <taxon>Poeae</taxon>
        <taxon>Poeae Chloroplast Group 1 (Aveneae type)</taxon>
        <taxon>Aveninae</taxon>
        <taxon>Avena</taxon>
    </lineage>
</organism>
<accession>A0ACD5W0J7</accession>
<reference evidence="1" key="1">
    <citation type="submission" date="2021-05" db="EMBL/GenBank/DDBJ databases">
        <authorList>
            <person name="Scholz U."/>
            <person name="Mascher M."/>
            <person name="Fiebig A."/>
        </authorList>
    </citation>
    <scope>NUCLEOTIDE SEQUENCE [LARGE SCALE GENOMIC DNA]</scope>
</reference>
<dbReference type="Proteomes" id="UP001732700">
    <property type="component" value="Chromosome 3D"/>
</dbReference>
<protein>
    <submittedName>
        <fullName evidence="1">Uncharacterized protein</fullName>
    </submittedName>
</protein>
<proteinExistence type="predicted"/>
<name>A0ACD5W0J7_AVESA</name>
<keyword evidence="2" id="KW-1185">Reference proteome</keyword>